<dbReference type="Pfam" id="PF04484">
    <property type="entry name" value="QWRF"/>
    <property type="match status" value="1"/>
</dbReference>
<protein>
    <recommendedName>
        <fullName evidence="5">QWRF motif-containing protein 2</fullName>
    </recommendedName>
</protein>
<dbReference type="PANTHER" id="PTHR31807">
    <property type="entry name" value="AUGMIN FAMILY MEMBER"/>
    <property type="match status" value="1"/>
</dbReference>
<evidence type="ECO:0000313" key="3">
    <source>
        <dbReference type="EMBL" id="CAK9155414.1"/>
    </source>
</evidence>
<accession>A0ABC8SDZ4</accession>
<evidence type="ECO:0008006" key="5">
    <source>
        <dbReference type="Google" id="ProtNLM"/>
    </source>
</evidence>
<feature type="compositionally biased region" description="Polar residues" evidence="2">
    <location>
        <begin position="375"/>
        <end position="403"/>
    </location>
</feature>
<evidence type="ECO:0000313" key="4">
    <source>
        <dbReference type="Proteomes" id="UP001642360"/>
    </source>
</evidence>
<evidence type="ECO:0000256" key="1">
    <source>
        <dbReference type="ARBA" id="ARBA00010016"/>
    </source>
</evidence>
<dbReference type="EMBL" id="CAUOFW020002702">
    <property type="protein sequence ID" value="CAK9155414.1"/>
    <property type="molecule type" value="Genomic_DNA"/>
</dbReference>
<evidence type="ECO:0000256" key="2">
    <source>
        <dbReference type="SAM" id="MobiDB-lite"/>
    </source>
</evidence>
<feature type="compositionally biased region" description="Polar residues" evidence="2">
    <location>
        <begin position="1"/>
        <end position="17"/>
    </location>
</feature>
<feature type="region of interest" description="Disordered" evidence="2">
    <location>
        <begin position="214"/>
        <end position="236"/>
    </location>
</feature>
<dbReference type="InterPro" id="IPR007573">
    <property type="entry name" value="QWRF"/>
</dbReference>
<name>A0ABC8SDZ4_9AQUA</name>
<feature type="compositionally biased region" description="Basic and acidic residues" evidence="2">
    <location>
        <begin position="159"/>
        <end position="184"/>
    </location>
</feature>
<dbReference type="AlphaFoldDB" id="A0ABC8SDZ4"/>
<comment type="caution">
    <text evidence="3">The sequence shown here is derived from an EMBL/GenBank/DDBJ whole genome shotgun (WGS) entry which is preliminary data.</text>
</comment>
<feature type="region of interest" description="Disordered" evidence="2">
    <location>
        <begin position="137"/>
        <end position="192"/>
    </location>
</feature>
<keyword evidence="4" id="KW-1185">Reference proteome</keyword>
<comment type="similarity">
    <text evidence="1">Belongs to the QWRF family.</text>
</comment>
<feature type="compositionally biased region" description="Low complexity" evidence="2">
    <location>
        <begin position="43"/>
        <end position="75"/>
    </location>
</feature>
<feature type="region of interest" description="Disordered" evidence="2">
    <location>
        <begin position="1"/>
        <end position="118"/>
    </location>
</feature>
<feature type="compositionally biased region" description="Polar residues" evidence="2">
    <location>
        <begin position="149"/>
        <end position="158"/>
    </location>
</feature>
<feature type="region of interest" description="Disordered" evidence="2">
    <location>
        <begin position="343"/>
        <end position="403"/>
    </location>
</feature>
<organism evidence="3 4">
    <name type="scientific">Ilex paraguariensis</name>
    <name type="common">yerba mate</name>
    <dbReference type="NCBI Taxonomy" id="185542"/>
    <lineage>
        <taxon>Eukaryota</taxon>
        <taxon>Viridiplantae</taxon>
        <taxon>Streptophyta</taxon>
        <taxon>Embryophyta</taxon>
        <taxon>Tracheophyta</taxon>
        <taxon>Spermatophyta</taxon>
        <taxon>Magnoliopsida</taxon>
        <taxon>eudicotyledons</taxon>
        <taxon>Gunneridae</taxon>
        <taxon>Pentapetalae</taxon>
        <taxon>asterids</taxon>
        <taxon>campanulids</taxon>
        <taxon>Aquifoliales</taxon>
        <taxon>Aquifoliaceae</taxon>
        <taxon>Ilex</taxon>
    </lineage>
</organism>
<dbReference type="PANTHER" id="PTHR31807:SF52">
    <property type="entry name" value="QWRF FAMILY PROTEIN"/>
    <property type="match status" value="1"/>
</dbReference>
<sequence>MVANVYTTPNPKASTYRNPKRPPLLPSDAENGPGRHKSREITSRYMSSTSSSSTSSSSATSSSYLSSSNSSYSRRCPSPLVSRQVAMTPMPNLSKRSQSVERKRPVTPRPNTPEMSNARKLLVTSTRSLSVSFQGDSFSLPVNKARPTPVNSLSNTRKGTPERTKAETPLRDQTENSKPSDHHRWPGRSRQVNLNSMTMSVDFTAERAKLGGSGSARALQKSVNDESSRVSMDAKSKLERTNAELRKPIPLVAEANPATGSVVISDPVASDSESVSSGSNSGVQEYGSVAHVRGRQRGIVVPARFLQGTNKNLRRGPEPGSPVSNSNGLKTVVPAKLIGTKKLNDSPISSPREVLNSKGLSSPVRGGVRPASPSKLLTCSRSNPSRGIPSPTRTRNGVANTPSDNLINTPSILSFAADVRRGKVGENRVVDAHELKLLYNRQLQWRFVNARADAALSEQRVTTEKSLYTSWVSTLKLRLSVTSKRIKLQLLRQNMKLYSILKEQMLCLDNWDLIDNDHSSSLSGAIEALEASTLRLPVVGGARANVQNVKSAIGSAVDVMQAVTSSMSSLVTKVEQVNSVVSELANINANERALLDQGKDLLSTLTAMQVQDCSLRTHLLQLPRLPSSLTTEL</sequence>
<reference evidence="3 4" key="1">
    <citation type="submission" date="2024-02" db="EMBL/GenBank/DDBJ databases">
        <authorList>
            <person name="Vignale AGUSTIN F."/>
            <person name="Sosa J E."/>
            <person name="Modenutti C."/>
        </authorList>
    </citation>
    <scope>NUCLEOTIDE SEQUENCE [LARGE SCALE GENOMIC DNA]</scope>
</reference>
<dbReference type="Proteomes" id="UP001642360">
    <property type="component" value="Unassembled WGS sequence"/>
</dbReference>
<gene>
    <name evidence="3" type="ORF">ILEXP_LOCUS23822</name>
</gene>
<proteinExistence type="inferred from homology"/>
<feature type="compositionally biased region" description="Basic and acidic residues" evidence="2">
    <location>
        <begin position="223"/>
        <end position="236"/>
    </location>
</feature>
<feature type="region of interest" description="Disordered" evidence="2">
    <location>
        <begin position="310"/>
        <end position="329"/>
    </location>
</feature>